<keyword evidence="2" id="KW-0677">Repeat</keyword>
<dbReference type="EMBL" id="LSRX01000210">
    <property type="protein sequence ID" value="OLQ04459.1"/>
    <property type="molecule type" value="Genomic_DNA"/>
</dbReference>
<evidence type="ECO:0000256" key="3">
    <source>
        <dbReference type="ARBA" id="ARBA00022771"/>
    </source>
</evidence>
<keyword evidence="1 5" id="KW-0479">Metal-binding</keyword>
<proteinExistence type="predicted"/>
<dbReference type="PROSITE" id="PS50103">
    <property type="entry name" value="ZF_C3H1"/>
    <property type="match status" value="2"/>
</dbReference>
<evidence type="ECO:0000313" key="7">
    <source>
        <dbReference type="EMBL" id="OLQ04459.1"/>
    </source>
</evidence>
<evidence type="ECO:0000256" key="5">
    <source>
        <dbReference type="PROSITE-ProRule" id="PRU00723"/>
    </source>
</evidence>
<feature type="zinc finger region" description="C3H1-type" evidence="5">
    <location>
        <begin position="104"/>
        <end position="132"/>
    </location>
</feature>
<evidence type="ECO:0000313" key="8">
    <source>
        <dbReference type="Proteomes" id="UP000186817"/>
    </source>
</evidence>
<comment type="caution">
    <text evidence="7">The sequence shown here is derived from an EMBL/GenBank/DDBJ whole genome shotgun (WGS) entry which is preliminary data.</text>
</comment>
<dbReference type="SMART" id="SM00356">
    <property type="entry name" value="ZnF_C3H1"/>
    <property type="match status" value="2"/>
</dbReference>
<feature type="zinc finger region" description="C3H1-type" evidence="5">
    <location>
        <begin position="75"/>
        <end position="101"/>
    </location>
</feature>
<dbReference type="OrthoDB" id="430732at2759"/>
<keyword evidence="8" id="KW-1185">Reference proteome</keyword>
<name>A0A1Q9EAL3_SYMMI</name>
<dbReference type="GO" id="GO:0003729">
    <property type="term" value="F:mRNA binding"/>
    <property type="evidence" value="ECO:0007669"/>
    <property type="project" value="InterPro"/>
</dbReference>
<evidence type="ECO:0000259" key="6">
    <source>
        <dbReference type="PROSITE" id="PS50103"/>
    </source>
</evidence>
<feature type="domain" description="C3H1-type" evidence="6">
    <location>
        <begin position="104"/>
        <end position="132"/>
    </location>
</feature>
<dbReference type="Gene3D" id="4.10.1000.10">
    <property type="entry name" value="Zinc finger, CCCH-type"/>
    <property type="match status" value="2"/>
</dbReference>
<keyword evidence="4 5" id="KW-0862">Zinc</keyword>
<sequence length="286" mass="31158">MILISWDAVMSVDVANEKLLDSSHEAKEPIAHAELAAAVAALRAKNRAKAPLKQRLGASNIAGAMTKAEQKRAVQFTRMCKFWRTNECKMGADCTFAHSTAELRPSPKPCFDFVKNGFCSRGEACRFVHQLTDKKAKAKFMQMQQASSPPLQPYTDFRFQPYLDQSQFGFAGYMGNVMPVQSPMSSAGHQPFPPQYTHLPWSPESDATLGGGFVQSKPRLDDIPVPMSLIGDAGHETGKSDTAEPRRTSLGEAWLEGAEHAPVAVSESDVLAGIGDLEGPCGRLFL</sequence>
<dbReference type="Pfam" id="PF00642">
    <property type="entry name" value="zf-CCCH"/>
    <property type="match status" value="2"/>
</dbReference>
<dbReference type="InterPro" id="IPR036855">
    <property type="entry name" value="Znf_CCCH_sf"/>
</dbReference>
<reference evidence="7 8" key="1">
    <citation type="submission" date="2016-02" db="EMBL/GenBank/DDBJ databases">
        <title>Genome analysis of coral dinoflagellate symbionts highlights evolutionary adaptations to a symbiotic lifestyle.</title>
        <authorList>
            <person name="Aranda M."/>
            <person name="Li Y."/>
            <person name="Liew Y.J."/>
            <person name="Baumgarten S."/>
            <person name="Simakov O."/>
            <person name="Wilson M."/>
            <person name="Piel J."/>
            <person name="Ashoor H."/>
            <person name="Bougouffa S."/>
            <person name="Bajic V.B."/>
            <person name="Ryu T."/>
            <person name="Ravasi T."/>
            <person name="Bayer T."/>
            <person name="Micklem G."/>
            <person name="Kim H."/>
            <person name="Bhak J."/>
            <person name="Lajeunesse T.C."/>
            <person name="Voolstra C.R."/>
        </authorList>
    </citation>
    <scope>NUCLEOTIDE SEQUENCE [LARGE SCALE GENOMIC DNA]</scope>
    <source>
        <strain evidence="7 8">CCMP2467</strain>
    </source>
</reference>
<dbReference type="PANTHER" id="PTHR12547">
    <property type="entry name" value="CCCH ZINC FINGER/TIS11-RELATED"/>
    <property type="match status" value="1"/>
</dbReference>
<protein>
    <submittedName>
        <fullName evidence="7">Zinc finger protein zfs1</fullName>
    </submittedName>
</protein>
<keyword evidence="3 5" id="KW-0863">Zinc-finger</keyword>
<evidence type="ECO:0000256" key="1">
    <source>
        <dbReference type="ARBA" id="ARBA00022723"/>
    </source>
</evidence>
<dbReference type="GO" id="GO:0008270">
    <property type="term" value="F:zinc ion binding"/>
    <property type="evidence" value="ECO:0007669"/>
    <property type="project" value="UniProtKB-KW"/>
</dbReference>
<dbReference type="AlphaFoldDB" id="A0A1Q9EAL3"/>
<dbReference type="Proteomes" id="UP000186817">
    <property type="component" value="Unassembled WGS sequence"/>
</dbReference>
<gene>
    <name evidence="7" type="primary">zfs1</name>
    <name evidence="7" type="ORF">AK812_SmicGene12461</name>
</gene>
<dbReference type="InterPro" id="IPR045877">
    <property type="entry name" value="ZFP36-like"/>
</dbReference>
<organism evidence="7 8">
    <name type="scientific">Symbiodinium microadriaticum</name>
    <name type="common">Dinoflagellate</name>
    <name type="synonym">Zooxanthella microadriatica</name>
    <dbReference type="NCBI Taxonomy" id="2951"/>
    <lineage>
        <taxon>Eukaryota</taxon>
        <taxon>Sar</taxon>
        <taxon>Alveolata</taxon>
        <taxon>Dinophyceae</taxon>
        <taxon>Suessiales</taxon>
        <taxon>Symbiodiniaceae</taxon>
        <taxon>Symbiodinium</taxon>
    </lineage>
</organism>
<accession>A0A1Q9EAL3</accession>
<feature type="domain" description="C3H1-type" evidence="6">
    <location>
        <begin position="75"/>
        <end position="101"/>
    </location>
</feature>
<dbReference type="SUPFAM" id="SSF90229">
    <property type="entry name" value="CCCH zinc finger"/>
    <property type="match status" value="2"/>
</dbReference>
<dbReference type="PANTHER" id="PTHR12547:SF18">
    <property type="entry name" value="PROTEIN TIS11"/>
    <property type="match status" value="1"/>
</dbReference>
<dbReference type="InterPro" id="IPR000571">
    <property type="entry name" value="Znf_CCCH"/>
</dbReference>
<evidence type="ECO:0000256" key="2">
    <source>
        <dbReference type="ARBA" id="ARBA00022737"/>
    </source>
</evidence>
<evidence type="ECO:0000256" key="4">
    <source>
        <dbReference type="ARBA" id="ARBA00022833"/>
    </source>
</evidence>